<sequence length="132" mass="14896">MLLTKTNLCIYFLLISLVSASLEDQLVLNKKKRDILDVLRNKFFPKNDEELAEGDLGENNATNYYTSDFGTGIYIKFKGETLNICEGRYIELAANAHLKIADILIAACSGHSGFKWLVNKIGDNFFNKPNKE</sequence>
<organism evidence="2 3">
    <name type="scientific">Brachionus plicatilis</name>
    <name type="common">Marine rotifer</name>
    <name type="synonym">Brachionus muelleri</name>
    <dbReference type="NCBI Taxonomy" id="10195"/>
    <lineage>
        <taxon>Eukaryota</taxon>
        <taxon>Metazoa</taxon>
        <taxon>Spiralia</taxon>
        <taxon>Gnathifera</taxon>
        <taxon>Rotifera</taxon>
        <taxon>Eurotatoria</taxon>
        <taxon>Monogononta</taxon>
        <taxon>Pseudotrocha</taxon>
        <taxon>Ploima</taxon>
        <taxon>Brachionidae</taxon>
        <taxon>Brachionus</taxon>
    </lineage>
</organism>
<dbReference type="Proteomes" id="UP000276133">
    <property type="component" value="Unassembled WGS sequence"/>
</dbReference>
<evidence type="ECO:0000313" key="3">
    <source>
        <dbReference type="Proteomes" id="UP000276133"/>
    </source>
</evidence>
<feature type="chain" id="PRO_5018003281" evidence="1">
    <location>
        <begin position="21"/>
        <end position="132"/>
    </location>
</feature>
<dbReference type="AlphaFoldDB" id="A0A3M7R080"/>
<protein>
    <submittedName>
        <fullName evidence="2">Uncharacterized protein</fullName>
    </submittedName>
</protein>
<reference evidence="2 3" key="1">
    <citation type="journal article" date="2018" name="Sci. Rep.">
        <title>Genomic signatures of local adaptation to the degree of environmental predictability in rotifers.</title>
        <authorList>
            <person name="Franch-Gras L."/>
            <person name="Hahn C."/>
            <person name="Garcia-Roger E.M."/>
            <person name="Carmona M.J."/>
            <person name="Serra M."/>
            <person name="Gomez A."/>
        </authorList>
    </citation>
    <scope>NUCLEOTIDE SEQUENCE [LARGE SCALE GENOMIC DNA]</scope>
    <source>
        <strain evidence="2">HYR1</strain>
    </source>
</reference>
<evidence type="ECO:0000313" key="2">
    <source>
        <dbReference type="EMBL" id="RNA16771.1"/>
    </source>
</evidence>
<comment type="caution">
    <text evidence="2">The sequence shown here is derived from an EMBL/GenBank/DDBJ whole genome shotgun (WGS) entry which is preliminary data.</text>
</comment>
<keyword evidence="1" id="KW-0732">Signal</keyword>
<evidence type="ECO:0000256" key="1">
    <source>
        <dbReference type="SAM" id="SignalP"/>
    </source>
</evidence>
<name>A0A3M7R080_BRAPC</name>
<dbReference type="EMBL" id="REGN01004631">
    <property type="protein sequence ID" value="RNA16771.1"/>
    <property type="molecule type" value="Genomic_DNA"/>
</dbReference>
<keyword evidence="3" id="KW-1185">Reference proteome</keyword>
<gene>
    <name evidence="2" type="ORF">BpHYR1_003042</name>
</gene>
<feature type="signal peptide" evidence="1">
    <location>
        <begin position="1"/>
        <end position="20"/>
    </location>
</feature>
<accession>A0A3M7R080</accession>
<proteinExistence type="predicted"/>